<dbReference type="InParanoid" id="B0X083"/>
<reference evidence="2" key="2">
    <citation type="submission" date="2020-05" db="UniProtKB">
        <authorList>
            <consortium name="EnsemblMetazoa"/>
        </authorList>
    </citation>
    <scope>IDENTIFICATION</scope>
    <source>
        <strain evidence="2">JHB</strain>
    </source>
</reference>
<dbReference type="EMBL" id="DS232230">
    <property type="protein sequence ID" value="EDS37958.1"/>
    <property type="molecule type" value="Genomic_DNA"/>
</dbReference>
<dbReference type="VEuPathDB" id="VectorBase:CPIJ013008"/>
<evidence type="ECO:0000313" key="3">
    <source>
        <dbReference type="Proteomes" id="UP000002320"/>
    </source>
</evidence>
<dbReference type="HOGENOM" id="CLU_1054667_0_0_1"/>
<dbReference type="VEuPathDB" id="VectorBase:CQUJHB009622"/>
<dbReference type="EnsemblMetazoa" id="CPIJ013008-RA">
    <property type="protein sequence ID" value="CPIJ013008-PA"/>
    <property type="gene ID" value="CPIJ013008"/>
</dbReference>
<organism>
    <name type="scientific">Culex quinquefasciatus</name>
    <name type="common">Southern house mosquito</name>
    <name type="synonym">Culex pungens</name>
    <dbReference type="NCBI Taxonomy" id="7176"/>
    <lineage>
        <taxon>Eukaryota</taxon>
        <taxon>Metazoa</taxon>
        <taxon>Ecdysozoa</taxon>
        <taxon>Arthropoda</taxon>
        <taxon>Hexapoda</taxon>
        <taxon>Insecta</taxon>
        <taxon>Pterygota</taxon>
        <taxon>Neoptera</taxon>
        <taxon>Endopterygota</taxon>
        <taxon>Diptera</taxon>
        <taxon>Nematocera</taxon>
        <taxon>Culicoidea</taxon>
        <taxon>Culicidae</taxon>
        <taxon>Culicinae</taxon>
        <taxon>Culicini</taxon>
        <taxon>Culex</taxon>
        <taxon>Culex</taxon>
    </lineage>
</organism>
<dbReference type="STRING" id="7176.B0X083"/>
<reference evidence="1" key="1">
    <citation type="submission" date="2007-03" db="EMBL/GenBank/DDBJ databases">
        <title>Annotation of Culex pipiens quinquefasciatus.</title>
        <authorList>
            <consortium name="The Broad Institute Genome Sequencing Platform"/>
            <person name="Atkinson P.W."/>
            <person name="Hemingway J."/>
            <person name="Christensen B.M."/>
            <person name="Higgs S."/>
            <person name="Kodira C."/>
            <person name="Hannick L."/>
            <person name="Megy K."/>
            <person name="O'Leary S."/>
            <person name="Pearson M."/>
            <person name="Haas B.J."/>
            <person name="Mauceli E."/>
            <person name="Wortman J.R."/>
            <person name="Lee N.H."/>
            <person name="Guigo R."/>
            <person name="Stanke M."/>
            <person name="Alvarado L."/>
            <person name="Amedeo P."/>
            <person name="Antoine C.H."/>
            <person name="Arensburger P."/>
            <person name="Bidwell S.L."/>
            <person name="Crawford M."/>
            <person name="Camaro F."/>
            <person name="Devon K."/>
            <person name="Engels R."/>
            <person name="Hammond M."/>
            <person name="Howarth C."/>
            <person name="Koehrsen M."/>
            <person name="Lawson D."/>
            <person name="Montgomery P."/>
            <person name="Nene V."/>
            <person name="Nusbaum C."/>
            <person name="Puiu D."/>
            <person name="Romero-Severson J."/>
            <person name="Severson D.W."/>
            <person name="Shumway M."/>
            <person name="Sisk P."/>
            <person name="Stolte C."/>
            <person name="Zeng Q."/>
            <person name="Eisenstadt E."/>
            <person name="Fraser-Liggett C."/>
            <person name="Strausberg R."/>
            <person name="Galagan J."/>
            <person name="Birren B."/>
            <person name="Collins F.H."/>
        </authorList>
    </citation>
    <scope>NUCLEOTIDE SEQUENCE [LARGE SCALE GENOMIC DNA]</scope>
    <source>
        <strain evidence="1">JHB</strain>
    </source>
</reference>
<gene>
    <name evidence="2" type="primary">6045749</name>
    <name evidence="1" type="ORF">CpipJ_CPIJ013008</name>
</gene>
<sequence length="264" mass="29391">MTIFCYKLRKLPMLNGSGQETSITLAESTDNFSKPVLVKAGNHPVLYFAVQLKIHAVPRRMFGCRPTEDLAARIAINMQNITSAAVVHFLLDELLRVQLAENPTKANPIGARLKATFNRMIQRCVLPFRDTVLRCLYLGVPQHVSVNMCQCRISLEDPLAVAKLLDNLSNCGKHTDLMAYYIWLGLANGKSPAGYLCAVLTRTQLRHYAQPGLRDVRPAEGELHCRGNAVYVTFGGIVIMHNSATGEQVQIERVTEYGLKSYSM</sequence>
<evidence type="ECO:0000313" key="1">
    <source>
        <dbReference type="EMBL" id="EDS37958.1"/>
    </source>
</evidence>
<dbReference type="VEuPathDB" id="VectorBase:CQUJHB004418"/>
<dbReference type="AlphaFoldDB" id="B0X083"/>
<accession>B0X083</accession>
<dbReference type="KEGG" id="cqu:CpipJ_CPIJ013008"/>
<evidence type="ECO:0000313" key="2">
    <source>
        <dbReference type="EnsemblMetazoa" id="CPIJ013008-PA"/>
    </source>
</evidence>
<dbReference type="eggNOG" id="KOG2062">
    <property type="taxonomic scope" value="Eukaryota"/>
</dbReference>
<dbReference type="Proteomes" id="UP000002320">
    <property type="component" value="Unassembled WGS sequence"/>
</dbReference>
<proteinExistence type="predicted"/>
<protein>
    <submittedName>
        <fullName evidence="1 2">Uncharacterized protein</fullName>
    </submittedName>
</protein>
<keyword evidence="3" id="KW-1185">Reference proteome</keyword>
<dbReference type="OrthoDB" id="261572at2759"/>
<name>B0X083_CULQU</name>